<proteinExistence type="predicted"/>
<organism evidence="2 3">
    <name type="scientific">Iris pallida</name>
    <name type="common">Sweet iris</name>
    <dbReference type="NCBI Taxonomy" id="29817"/>
    <lineage>
        <taxon>Eukaryota</taxon>
        <taxon>Viridiplantae</taxon>
        <taxon>Streptophyta</taxon>
        <taxon>Embryophyta</taxon>
        <taxon>Tracheophyta</taxon>
        <taxon>Spermatophyta</taxon>
        <taxon>Magnoliopsida</taxon>
        <taxon>Liliopsida</taxon>
        <taxon>Asparagales</taxon>
        <taxon>Iridaceae</taxon>
        <taxon>Iridoideae</taxon>
        <taxon>Irideae</taxon>
        <taxon>Iris</taxon>
    </lineage>
</organism>
<dbReference type="AlphaFoldDB" id="A0AAX6I9G5"/>
<feature type="chain" id="PRO_5043791783" evidence="1">
    <location>
        <begin position="19"/>
        <end position="85"/>
    </location>
</feature>
<keyword evidence="1" id="KW-0732">Signal</keyword>
<comment type="caution">
    <text evidence="2">The sequence shown here is derived from an EMBL/GenBank/DDBJ whole genome shotgun (WGS) entry which is preliminary data.</text>
</comment>
<keyword evidence="2" id="KW-0808">Transferase</keyword>
<keyword evidence="3" id="KW-1185">Reference proteome</keyword>
<keyword evidence="2" id="KW-0418">Kinase</keyword>
<sequence length="85" mass="9326">MLSLFLSLPSILITYIKQFLHYQTNTAASTTLPCNPTSSSSPHQSFPDHPQILLLLLIPPLPSPPSFFLLLPYKPPPPISATTTI</sequence>
<gene>
    <name evidence="2" type="ORF">M6B38_268240</name>
</gene>
<evidence type="ECO:0000313" key="3">
    <source>
        <dbReference type="Proteomes" id="UP001140949"/>
    </source>
</evidence>
<evidence type="ECO:0000256" key="1">
    <source>
        <dbReference type="SAM" id="SignalP"/>
    </source>
</evidence>
<feature type="signal peptide" evidence="1">
    <location>
        <begin position="1"/>
        <end position="18"/>
    </location>
</feature>
<accession>A0AAX6I9G5</accession>
<dbReference type="EMBL" id="JANAVB010003400">
    <property type="protein sequence ID" value="KAJ6849688.1"/>
    <property type="molecule type" value="Genomic_DNA"/>
</dbReference>
<dbReference type="GO" id="GO:0016301">
    <property type="term" value="F:kinase activity"/>
    <property type="evidence" value="ECO:0007669"/>
    <property type="project" value="UniProtKB-KW"/>
</dbReference>
<protein>
    <submittedName>
        <fullName evidence="2">Proline-rich receptor-like protein kinase PERK12</fullName>
    </submittedName>
</protein>
<reference evidence="2" key="1">
    <citation type="journal article" date="2023" name="GigaByte">
        <title>Genome assembly of the bearded iris, Iris pallida Lam.</title>
        <authorList>
            <person name="Bruccoleri R.E."/>
            <person name="Oakeley E.J."/>
            <person name="Faust A.M.E."/>
            <person name="Altorfer M."/>
            <person name="Dessus-Babus S."/>
            <person name="Burckhardt D."/>
            <person name="Oertli M."/>
            <person name="Naumann U."/>
            <person name="Petersen F."/>
            <person name="Wong J."/>
        </authorList>
    </citation>
    <scope>NUCLEOTIDE SEQUENCE</scope>
    <source>
        <strain evidence="2">GSM-AAB239-AS_SAM_17_03QT</strain>
    </source>
</reference>
<reference evidence="2" key="2">
    <citation type="submission" date="2023-04" db="EMBL/GenBank/DDBJ databases">
        <authorList>
            <person name="Bruccoleri R.E."/>
            <person name="Oakeley E.J."/>
            <person name="Faust A.-M."/>
            <person name="Dessus-Babus S."/>
            <person name="Altorfer M."/>
            <person name="Burckhardt D."/>
            <person name="Oertli M."/>
            <person name="Naumann U."/>
            <person name="Petersen F."/>
            <person name="Wong J."/>
        </authorList>
    </citation>
    <scope>NUCLEOTIDE SEQUENCE</scope>
    <source>
        <strain evidence="2">GSM-AAB239-AS_SAM_17_03QT</strain>
        <tissue evidence="2">Leaf</tissue>
    </source>
</reference>
<keyword evidence="2" id="KW-0675">Receptor</keyword>
<name>A0AAX6I9G5_IRIPA</name>
<evidence type="ECO:0000313" key="2">
    <source>
        <dbReference type="EMBL" id="KAJ6849688.1"/>
    </source>
</evidence>
<dbReference type="Proteomes" id="UP001140949">
    <property type="component" value="Unassembled WGS sequence"/>
</dbReference>